<evidence type="ECO:0000256" key="2">
    <source>
        <dbReference type="SAM" id="Phobius"/>
    </source>
</evidence>
<sequence length="217" mass="22162">MPGPSVRSSSSSQPARSAPQVSSEAGLVAAEPSKPSKSAKSVRFPRISPVVGHVAGYVAVSIAVFAVAGALWGWWRPMVAGVVSEGGLKLDSLSTAAADSYFSFAAWTAVLALPLSLRFFHKFPTPDPGIGAIMGAGVGAGVGSIAFYLAGAAVAGFRGTRDFHAAELGQRIELVPPLEPGLGFTMAPLIATMAVWAAVFVYGTLPDEASESEGVDS</sequence>
<keyword evidence="2" id="KW-1133">Transmembrane helix</keyword>
<evidence type="ECO:0000256" key="1">
    <source>
        <dbReference type="SAM" id="MobiDB-lite"/>
    </source>
</evidence>
<feature type="transmembrane region" description="Helical" evidence="2">
    <location>
        <begin position="132"/>
        <end position="157"/>
    </location>
</feature>
<dbReference type="EMBL" id="CP059404">
    <property type="protein sequence ID" value="QNE89826.1"/>
    <property type="molecule type" value="Genomic_DNA"/>
</dbReference>
<organism evidence="3 4">
    <name type="scientific">Corynebacterium incognita</name>
    <dbReference type="NCBI Taxonomy" id="2754725"/>
    <lineage>
        <taxon>Bacteria</taxon>
        <taxon>Bacillati</taxon>
        <taxon>Actinomycetota</taxon>
        <taxon>Actinomycetes</taxon>
        <taxon>Mycobacteriales</taxon>
        <taxon>Corynebacteriaceae</taxon>
        <taxon>Corynebacterium</taxon>
    </lineage>
</organism>
<feature type="transmembrane region" description="Helical" evidence="2">
    <location>
        <begin position="50"/>
        <end position="75"/>
    </location>
</feature>
<accession>A0A7G7CQG0</accession>
<keyword evidence="2" id="KW-0812">Transmembrane</keyword>
<feature type="region of interest" description="Disordered" evidence="1">
    <location>
        <begin position="1"/>
        <end position="40"/>
    </location>
</feature>
<evidence type="ECO:0000313" key="4">
    <source>
        <dbReference type="Proteomes" id="UP000515743"/>
    </source>
</evidence>
<protein>
    <recommendedName>
        <fullName evidence="5">DUF2567 domain-containing protein</fullName>
    </recommendedName>
</protein>
<dbReference type="KEGG" id="cik:H0194_01880"/>
<reference evidence="3 4" key="1">
    <citation type="submission" date="2020-07" db="EMBL/GenBank/DDBJ databases">
        <title>Complete genome and description of Corynebacterium incognita strain Marseille-Q3630 sp. nov.</title>
        <authorList>
            <person name="Boxberger M."/>
        </authorList>
    </citation>
    <scope>NUCLEOTIDE SEQUENCE [LARGE SCALE GENOMIC DNA]</scope>
    <source>
        <strain evidence="3 4">Marseille-Q3630</strain>
    </source>
</reference>
<feature type="transmembrane region" description="Helical" evidence="2">
    <location>
        <begin position="101"/>
        <end position="120"/>
    </location>
</feature>
<keyword evidence="4" id="KW-1185">Reference proteome</keyword>
<evidence type="ECO:0008006" key="5">
    <source>
        <dbReference type="Google" id="ProtNLM"/>
    </source>
</evidence>
<gene>
    <name evidence="3" type="ORF">H0194_01880</name>
</gene>
<evidence type="ECO:0000313" key="3">
    <source>
        <dbReference type="EMBL" id="QNE89826.1"/>
    </source>
</evidence>
<dbReference type="Proteomes" id="UP000515743">
    <property type="component" value="Chromosome"/>
</dbReference>
<proteinExistence type="predicted"/>
<dbReference type="RefSeq" id="WP_185176200.1">
    <property type="nucleotide sequence ID" value="NZ_CP059404.1"/>
</dbReference>
<name>A0A7G7CQG0_9CORY</name>
<dbReference type="AlphaFoldDB" id="A0A7G7CQG0"/>
<feature type="transmembrane region" description="Helical" evidence="2">
    <location>
        <begin position="181"/>
        <end position="202"/>
    </location>
</feature>
<keyword evidence="2" id="KW-0472">Membrane</keyword>